<dbReference type="AlphaFoldDB" id="A0A3Q0J938"/>
<dbReference type="Proteomes" id="UP000079169">
    <property type="component" value="Unplaced"/>
</dbReference>
<sequence length="386" mass="45096">MSVLTQQKAQLNRHLHCLQISNSIIKPEANRVKQANMIDQRVKNTDIKYDELKLCIKNKDNILSELKLCIENEITTRNQQNTHIKYGELKLCIKNKDNILSELKLCIENEITTRNQLAEYVKELKQMELEVEDISKNIVTKPNGELVYQDDVVADDLVGNRPLEEYLSTELERLNEKLSQRSEAQVECKIHQVERYHGVLARHMGLMKQQMQGLMKRIDKTKLQMTSLAQIMSEIRQNQTRQMTQQKAQLNRHLHCLQISNSIIKPEANRVKQANMIDQRVKNTDIKYDELKLCIKNKDNILSELKLCIENEITTRNQLAEYVKELKQMELEDISKYIVTKPNGELVYQDDVVADDLVGNRPLEEYSDLTKDGHFVLENYLTFDED</sequence>
<dbReference type="PaxDb" id="121845-A0A3Q0J938"/>
<dbReference type="RefSeq" id="XP_026683230.1">
    <property type="nucleotide sequence ID" value="XM_026827429.1"/>
</dbReference>
<protein>
    <submittedName>
        <fullName evidence="2">Uncharacterized protein LOC113469591</fullName>
    </submittedName>
</protein>
<organism evidence="1 2">
    <name type="scientific">Diaphorina citri</name>
    <name type="common">Asian citrus psyllid</name>
    <dbReference type="NCBI Taxonomy" id="121845"/>
    <lineage>
        <taxon>Eukaryota</taxon>
        <taxon>Metazoa</taxon>
        <taxon>Ecdysozoa</taxon>
        <taxon>Arthropoda</taxon>
        <taxon>Hexapoda</taxon>
        <taxon>Insecta</taxon>
        <taxon>Pterygota</taxon>
        <taxon>Neoptera</taxon>
        <taxon>Paraneoptera</taxon>
        <taxon>Hemiptera</taxon>
        <taxon>Sternorrhyncha</taxon>
        <taxon>Psylloidea</taxon>
        <taxon>Psyllidae</taxon>
        <taxon>Diaphorininae</taxon>
        <taxon>Diaphorina</taxon>
    </lineage>
</organism>
<evidence type="ECO:0000313" key="1">
    <source>
        <dbReference type="Proteomes" id="UP000079169"/>
    </source>
</evidence>
<accession>A0A3Q0J938</accession>
<name>A0A3Q0J938_DIACI</name>
<evidence type="ECO:0000313" key="2">
    <source>
        <dbReference type="RefSeq" id="XP_026683230.1"/>
    </source>
</evidence>
<reference evidence="2" key="1">
    <citation type="submission" date="2025-08" db="UniProtKB">
        <authorList>
            <consortium name="RefSeq"/>
        </authorList>
    </citation>
    <scope>IDENTIFICATION</scope>
</reference>
<keyword evidence="1" id="KW-1185">Reference proteome</keyword>
<gene>
    <name evidence="2" type="primary">LOC113469591</name>
</gene>
<dbReference type="KEGG" id="dci:113469591"/>
<proteinExistence type="predicted"/>
<dbReference type="GeneID" id="113469591"/>